<evidence type="ECO:0000313" key="2">
    <source>
        <dbReference type="Proteomes" id="UP000525923"/>
    </source>
</evidence>
<organism evidence="1 2">
    <name type="scientific">Planococcus koreensis</name>
    <dbReference type="NCBI Taxonomy" id="112331"/>
    <lineage>
        <taxon>Bacteria</taxon>
        <taxon>Bacillati</taxon>
        <taxon>Bacillota</taxon>
        <taxon>Bacilli</taxon>
        <taxon>Bacillales</taxon>
        <taxon>Caryophanaceae</taxon>
        <taxon>Planococcus</taxon>
    </lineage>
</organism>
<sequence length="55" mass="6247">MQLAFLFAEYGVCLQNTEFVCRIRSLFAEYGVCLQNTEFVCRKPALLASCDIPHS</sequence>
<reference evidence="1 2" key="1">
    <citation type="submission" date="2020-08" db="EMBL/GenBank/DDBJ databases">
        <title>Genomic Encyclopedia of Type Strains, Phase IV (KMG-IV): sequencing the most valuable type-strain genomes for metagenomic binning, comparative biology and taxonomic classification.</title>
        <authorList>
            <person name="Goeker M."/>
        </authorList>
    </citation>
    <scope>NUCLEOTIDE SEQUENCE [LARGE SCALE GENOMIC DNA]</scope>
    <source>
        <strain evidence="1 2">DSM 15895</strain>
    </source>
</reference>
<dbReference type="Proteomes" id="UP000525923">
    <property type="component" value="Unassembled WGS sequence"/>
</dbReference>
<gene>
    <name evidence="1" type="ORF">HNQ44_001742</name>
</gene>
<protein>
    <submittedName>
        <fullName evidence="1">Uncharacterized protein</fullName>
    </submittedName>
</protein>
<dbReference type="AlphaFoldDB" id="A0A7W8CSZ1"/>
<dbReference type="EMBL" id="JACHHE010000004">
    <property type="protein sequence ID" value="MBB5180314.1"/>
    <property type="molecule type" value="Genomic_DNA"/>
</dbReference>
<accession>A0A7W8CSZ1</accession>
<proteinExistence type="predicted"/>
<keyword evidence="2" id="KW-1185">Reference proteome</keyword>
<name>A0A7W8CSZ1_9BACL</name>
<evidence type="ECO:0000313" key="1">
    <source>
        <dbReference type="EMBL" id="MBB5180314.1"/>
    </source>
</evidence>
<comment type="caution">
    <text evidence="1">The sequence shown here is derived from an EMBL/GenBank/DDBJ whole genome shotgun (WGS) entry which is preliminary data.</text>
</comment>